<sequence length="43" mass="4729">MSPIWLVLIIPSVLLVRHLWQQANSGCQGCSQCTLSCPSKRSS</sequence>
<accession>A0A1H7S9T1</accession>
<evidence type="ECO:0000259" key="1">
    <source>
        <dbReference type="PROSITE" id="PS51379"/>
    </source>
</evidence>
<dbReference type="EMBL" id="FOAS01000018">
    <property type="protein sequence ID" value="SEL69380.1"/>
    <property type="molecule type" value="Genomic_DNA"/>
</dbReference>
<dbReference type="Proteomes" id="UP000185766">
    <property type="component" value="Unassembled WGS sequence"/>
</dbReference>
<dbReference type="AlphaFoldDB" id="A0A1H7S9T1"/>
<proteinExistence type="predicted"/>
<organism evidence="2 3">
    <name type="scientific">Atopomonas hussainii</name>
    <dbReference type="NCBI Taxonomy" id="1429083"/>
    <lineage>
        <taxon>Bacteria</taxon>
        <taxon>Pseudomonadati</taxon>
        <taxon>Pseudomonadota</taxon>
        <taxon>Gammaproteobacteria</taxon>
        <taxon>Pseudomonadales</taxon>
        <taxon>Pseudomonadaceae</taxon>
        <taxon>Atopomonas</taxon>
    </lineage>
</organism>
<evidence type="ECO:0000313" key="3">
    <source>
        <dbReference type="Proteomes" id="UP000185766"/>
    </source>
</evidence>
<evidence type="ECO:0000313" key="2">
    <source>
        <dbReference type="EMBL" id="SEL69380.1"/>
    </source>
</evidence>
<dbReference type="RefSeq" id="WP_268875142.1">
    <property type="nucleotide sequence ID" value="NZ_FOAS01000018.1"/>
</dbReference>
<gene>
    <name evidence="2" type="ORF">SAMN05216214_1186</name>
</gene>
<reference evidence="2 3" key="1">
    <citation type="submission" date="2016-10" db="EMBL/GenBank/DDBJ databases">
        <authorList>
            <person name="de Groot N.N."/>
        </authorList>
    </citation>
    <scope>NUCLEOTIDE SEQUENCE [LARGE SCALE GENOMIC DNA]</scope>
    <source>
        <strain evidence="2 3">JCM 19513</strain>
    </source>
</reference>
<dbReference type="InterPro" id="IPR017896">
    <property type="entry name" value="4Fe4S_Fe-S-bd"/>
</dbReference>
<dbReference type="STRING" id="1429083.GCA_001885685_00937"/>
<name>A0A1H7S9T1_9GAMM</name>
<feature type="domain" description="4Fe-4S ferredoxin-type" evidence="1">
    <location>
        <begin position="17"/>
        <end position="43"/>
    </location>
</feature>
<protein>
    <recommendedName>
        <fullName evidence="1">4Fe-4S ferredoxin-type domain-containing protein</fullName>
    </recommendedName>
</protein>
<dbReference type="PROSITE" id="PS51379">
    <property type="entry name" value="4FE4S_FER_2"/>
    <property type="match status" value="1"/>
</dbReference>
<keyword evidence="3" id="KW-1185">Reference proteome</keyword>